<evidence type="ECO:0000259" key="1">
    <source>
        <dbReference type="Pfam" id="PF13529"/>
    </source>
</evidence>
<proteinExistence type="predicted"/>
<name>A0A5B8YZX5_CYTDA</name>
<dbReference type="AlphaFoldDB" id="A0A5B8YZX5"/>
<dbReference type="KEGG" id="bda:FSZ17_02620"/>
<organism evidence="2 3">
    <name type="scientific">Cytobacillus dafuensis</name>
    <name type="common">Bacillus dafuensis</name>
    <dbReference type="NCBI Taxonomy" id="1742359"/>
    <lineage>
        <taxon>Bacteria</taxon>
        <taxon>Bacillati</taxon>
        <taxon>Bacillota</taxon>
        <taxon>Bacilli</taxon>
        <taxon>Bacillales</taxon>
        <taxon>Bacillaceae</taxon>
        <taxon>Cytobacillus</taxon>
    </lineage>
</organism>
<accession>A0A5B8YZX5</accession>
<dbReference type="Gene3D" id="3.90.70.10">
    <property type="entry name" value="Cysteine proteinases"/>
    <property type="match status" value="1"/>
</dbReference>
<dbReference type="EMBL" id="CP042593">
    <property type="protein sequence ID" value="QED46264.1"/>
    <property type="molecule type" value="Genomic_DNA"/>
</dbReference>
<dbReference type="OrthoDB" id="1164310at2"/>
<evidence type="ECO:0000313" key="3">
    <source>
        <dbReference type="Proteomes" id="UP000321555"/>
    </source>
</evidence>
<dbReference type="Proteomes" id="UP000321555">
    <property type="component" value="Chromosome"/>
</dbReference>
<dbReference type="InterPro" id="IPR039564">
    <property type="entry name" value="Peptidase_C39-like"/>
</dbReference>
<protein>
    <recommendedName>
        <fullName evidence="1">Peptidase C39-like domain-containing protein</fullName>
    </recommendedName>
</protein>
<dbReference type="PANTHER" id="PTHR37806">
    <property type="entry name" value="LMO0724 PROTEIN"/>
    <property type="match status" value="1"/>
</dbReference>
<sequence>MKKVVSITIYTGLVIVVFATINIVSNTLKVNSIGSDEIDFSDIESITKIDVPPYVKRYDWTKNGGMDITEVLIPVKTVKQLPELPHGCEITSLTSILNTYGYNVSKTEMADKYLPKQPFNYKNSKRYGANPYKAYAGNPRSEKGGFFSYAPPIVEAANKYLDAINADAKPVDISGSTREEIIEQLDKGIPVAVWVTLDLGKPKLKYSWYIHESGEKFIAPVNLHTVVLNGYDEKNVHAMNPLKGQVTYNANAFFKSYEELGSHAMMVVNNGN</sequence>
<dbReference type="STRING" id="1742359.GCA_001439625_04364"/>
<evidence type="ECO:0000313" key="2">
    <source>
        <dbReference type="EMBL" id="QED46264.1"/>
    </source>
</evidence>
<dbReference type="PANTHER" id="PTHR37806:SF1">
    <property type="entry name" value="PEPTIDASE C39-LIKE DOMAIN-CONTAINING PROTEIN"/>
    <property type="match status" value="1"/>
</dbReference>
<keyword evidence="3" id="KW-1185">Reference proteome</keyword>
<feature type="domain" description="Peptidase C39-like" evidence="1">
    <location>
        <begin position="74"/>
        <end position="241"/>
    </location>
</feature>
<dbReference type="Pfam" id="PF13529">
    <property type="entry name" value="Peptidase_C39_2"/>
    <property type="match status" value="1"/>
</dbReference>
<dbReference type="RefSeq" id="WP_057775597.1">
    <property type="nucleotide sequence ID" value="NZ_CP042593.1"/>
</dbReference>
<gene>
    <name evidence="2" type="ORF">FSZ17_02620</name>
</gene>
<reference evidence="3" key="1">
    <citation type="submission" date="2019-08" db="EMBL/GenBank/DDBJ databases">
        <authorList>
            <person name="Zheng X."/>
        </authorList>
    </citation>
    <scope>NUCLEOTIDE SEQUENCE [LARGE SCALE GENOMIC DNA]</scope>
    <source>
        <strain evidence="3">FJAT-25496</strain>
    </source>
</reference>